<dbReference type="CDD" id="cd00136">
    <property type="entry name" value="PDZ_canonical"/>
    <property type="match status" value="1"/>
</dbReference>
<dbReference type="SMART" id="SM00233">
    <property type="entry name" value="PH"/>
    <property type="match status" value="1"/>
</dbReference>
<feature type="compositionally biased region" description="Polar residues" evidence="2">
    <location>
        <begin position="368"/>
        <end position="390"/>
    </location>
</feature>
<dbReference type="PANTHER" id="PTHR23175">
    <property type="entry name" value="PDZ DOMAIN-CONTAINING PROTEIN"/>
    <property type="match status" value="1"/>
</dbReference>
<reference evidence="6 7" key="1">
    <citation type="submission" date="2023-10" db="EMBL/GenBank/DDBJ databases">
        <title>Genomes of two closely related lineages of the louse Polyplax serrata with different host specificities.</title>
        <authorList>
            <person name="Martinu J."/>
            <person name="Tarabai H."/>
            <person name="Stefka J."/>
            <person name="Hypsa V."/>
        </authorList>
    </citation>
    <scope>NUCLEOTIDE SEQUENCE [LARGE SCALE GENOMIC DNA]</scope>
    <source>
        <strain evidence="6">HR10_N</strain>
    </source>
</reference>
<dbReference type="PROSITE" id="PS50238">
    <property type="entry name" value="RHOGAP"/>
    <property type="match status" value="1"/>
</dbReference>
<feature type="compositionally biased region" description="Basic and acidic residues" evidence="2">
    <location>
        <begin position="1135"/>
        <end position="1147"/>
    </location>
</feature>
<feature type="region of interest" description="Disordered" evidence="2">
    <location>
        <begin position="474"/>
        <end position="493"/>
    </location>
</feature>
<feature type="region of interest" description="Disordered" evidence="2">
    <location>
        <begin position="772"/>
        <end position="829"/>
    </location>
</feature>
<dbReference type="Gene3D" id="1.10.555.10">
    <property type="entry name" value="Rho GTPase activation protein"/>
    <property type="match status" value="1"/>
</dbReference>
<feature type="compositionally biased region" description="Basic and acidic residues" evidence="2">
    <location>
        <begin position="1385"/>
        <end position="1403"/>
    </location>
</feature>
<dbReference type="SUPFAM" id="SSF48350">
    <property type="entry name" value="GTPase activation domain, GAP"/>
    <property type="match status" value="1"/>
</dbReference>
<feature type="compositionally biased region" description="Polar residues" evidence="2">
    <location>
        <begin position="642"/>
        <end position="653"/>
    </location>
</feature>
<dbReference type="Gene3D" id="2.30.42.10">
    <property type="match status" value="1"/>
</dbReference>
<sequence length="1647" mass="184796">MGRTGKRRKSCHSETGNFNYILDCSCKKKDGLGFSLLVASIDGDRILSVNGETIAGKTYAQVVQQIHNTPERLNLLVVPKEEDIIQQVDTQTKLIGILTFDEYYSETAHNPKTNARPRLRSPEVVHDPKRASALSLPGTQRTSGNQRVVSPIRQHMNTPTYGSWQHDIHSTSDTEMFNQVAWPNQNIGERTLTGISLSLFITRTPPHVVRTVSGSENRGTMEKHRLKAYGSRWSGNKVQTDQISVIKTHHSPGTFSPNSSVCRLSLDGGALDRRESSSSSTLTDDSVIMSRIRKSCEQKEEFLRNTATPIYSQIIAREFYARPQKFQKPVWPPQTPESDDSEAKLGISGDEERLVQRTGKPPVKSLPRIQSNSPQSFESGTYDSEPSELQQPWYDSPLSRSHSEESDSVRSGITQPKLHLVSRRARQFETGQLEEEDRTHFYRSELARLSGKRAVPNVAVRKQEFELVGREGAMPEKRDGRSSVENYTPPKEIGALSGNRTVIVGSKQIHVEPPTDFKPLGPETEAVVHSKHNVRSNSSEGWTSKEGNEGTFGGSIDRLKAEEKQRHKAMRQDSYLAAVKPVPAISGQGASLPTSDSVEVVRREKKASSSSSIDDDRSTRRVSYLKATSNDQMNIVLDKETNSGTTNVKSVTGSEPPPRRHLLDIERSDLKENFKIVRESWLSCKVAVIDGKRAADRSWKQVWAILRGPYFTMQKDKQTEHIIDIRSCAVDIPQNYTKKKNVFRIRTETETEYWLQAEDQENLDQWTKVLEEQSQNSGTSDQSGQKGIKKIGNLRTRSPTGQSPASKTRKATQLAAEQPVSPKSKTWKGKLGKQFRKMQGSGSPTLPTVSYPEGATIKVPIELCPPSSISEFIPLIVERCTSIVEARGLEVVGIYRVPGNTAAVTALTESVNKGMDYISPEDPRWNDVNVISSLLKSFFRNLPDSLFTSELYPKFIEADKIIDPKLRMITLRKLIKELPEHNFETLKHLLYHLKKIVSNSSVNKMETQNLAIVFGPTLLTTSDLMSLVTDTSHQCRIVESLISHVDWFFSNDNVDTLENLVVPMPSENPDSEAAINANLLLGNIHKIEGYPRMDHSPNKDMSPKDIVSSIISAANRKISKGKSKKVEKSVTPFESESRSGTKKIGGKDDVEASTSVAASIVSSFVGEIVRNSTDQINKSPTSSVNHDEVIRAYSGLDSTTLERIKRFEQETHAMLHRDPMRIRRDAENWLSDKQITEAKLKQSKRELDNDDVLPGNASDLKNQTKLTQFSSHADDSSNVRRSGSFESIRETTPNGSLKRFKSNKEEVGIKAATSLDSLHERTKSDLSDDGNDLVVSLARTFDKTLKSFLNISDSSSVEEETKSMTEKADYENVIEQESKLVNQTSERKEESDNEEKMKEDESKESKVKYHVKLKEKIKKLEISETVLRAKNTENTSNLKRSESLNRPEKPDVMTMLKRSESLNKSEKENDFIKLKHSDSLKNELKRSDSLTKYEKTETNLNKRKQQESGLKRSSSKEKENILLVKVKRKNGMPDRSIKRRHTVGGTKDFDKMPWLDNRLQSEALESEKSLKGKEKRNLRTSSPDLSSSRLKATIESEGLSIEVSLLGSRGNVLATLRKPLIPTSPSGRPQSMPPVSQIFKLPLESHV</sequence>
<feature type="region of interest" description="Disordered" evidence="2">
    <location>
        <begin position="1492"/>
        <end position="1551"/>
    </location>
</feature>
<dbReference type="Proteomes" id="UP001372834">
    <property type="component" value="Unassembled WGS sequence"/>
</dbReference>
<feature type="compositionally biased region" description="Polar residues" evidence="2">
    <location>
        <begin position="1259"/>
        <end position="1271"/>
    </location>
</feature>
<dbReference type="GO" id="GO:0005096">
    <property type="term" value="F:GTPase activator activity"/>
    <property type="evidence" value="ECO:0007669"/>
    <property type="project" value="UniProtKB-KW"/>
</dbReference>
<dbReference type="PROSITE" id="PS50003">
    <property type="entry name" value="PH_DOMAIN"/>
    <property type="match status" value="1"/>
</dbReference>
<feature type="region of interest" description="Disordered" evidence="2">
    <location>
        <begin position="1432"/>
        <end position="1468"/>
    </location>
</feature>
<comment type="caution">
    <text evidence="6">The sequence shown here is derived from an EMBL/GenBank/DDBJ whole genome shotgun (WGS) entry which is preliminary data.</text>
</comment>
<evidence type="ECO:0000259" key="4">
    <source>
        <dbReference type="PROSITE" id="PS50106"/>
    </source>
</evidence>
<evidence type="ECO:0000256" key="2">
    <source>
        <dbReference type="SAM" id="MobiDB-lite"/>
    </source>
</evidence>
<dbReference type="PANTHER" id="PTHR23175:SF23">
    <property type="entry name" value="PDZ DOMAIN-CONTAINING PROTEIN"/>
    <property type="match status" value="1"/>
</dbReference>
<feature type="region of interest" description="Disordered" evidence="2">
    <location>
        <begin position="327"/>
        <end position="418"/>
    </location>
</feature>
<evidence type="ECO:0000313" key="6">
    <source>
        <dbReference type="EMBL" id="KAK6618463.1"/>
    </source>
</evidence>
<dbReference type="SMART" id="SM00324">
    <property type="entry name" value="RhoGAP"/>
    <property type="match status" value="1"/>
</dbReference>
<feature type="compositionally biased region" description="Polar residues" evidence="2">
    <location>
        <begin position="1279"/>
        <end position="1295"/>
    </location>
</feature>
<evidence type="ECO:0000259" key="5">
    <source>
        <dbReference type="PROSITE" id="PS50238"/>
    </source>
</evidence>
<feature type="region of interest" description="Disordered" evidence="2">
    <location>
        <begin position="585"/>
        <end position="620"/>
    </location>
</feature>
<feature type="region of interest" description="Disordered" evidence="2">
    <location>
        <begin position="1566"/>
        <end position="1586"/>
    </location>
</feature>
<evidence type="ECO:0000313" key="7">
    <source>
        <dbReference type="Proteomes" id="UP001372834"/>
    </source>
</evidence>
<accession>A0AAN8NJB9</accession>
<dbReference type="InterPro" id="IPR000198">
    <property type="entry name" value="RhoGAP_dom"/>
</dbReference>
<feature type="domain" description="Rho-GAP" evidence="5">
    <location>
        <begin position="867"/>
        <end position="1049"/>
    </location>
</feature>
<feature type="region of interest" description="Disordered" evidence="2">
    <location>
        <begin position="1242"/>
        <end position="1303"/>
    </location>
</feature>
<feature type="compositionally biased region" description="Basic and acidic residues" evidence="2">
    <location>
        <begin position="1439"/>
        <end position="1468"/>
    </location>
</feature>
<dbReference type="PROSITE" id="PS50106">
    <property type="entry name" value="PDZ"/>
    <property type="match status" value="1"/>
</dbReference>
<feature type="domain" description="PH" evidence="3">
    <location>
        <begin position="675"/>
        <end position="775"/>
    </location>
</feature>
<dbReference type="InterPro" id="IPR036034">
    <property type="entry name" value="PDZ_sf"/>
</dbReference>
<feature type="compositionally biased region" description="Polar residues" evidence="2">
    <location>
        <begin position="772"/>
        <end position="785"/>
    </location>
</feature>
<feature type="region of interest" description="Disordered" evidence="2">
    <location>
        <begin position="640"/>
        <end position="661"/>
    </location>
</feature>
<feature type="region of interest" description="Disordered" evidence="2">
    <location>
        <begin position="531"/>
        <end position="554"/>
    </location>
</feature>
<dbReference type="InterPro" id="IPR008936">
    <property type="entry name" value="Rho_GTPase_activation_prot"/>
</dbReference>
<feature type="compositionally biased region" description="Basic and acidic residues" evidence="2">
    <location>
        <begin position="1566"/>
        <end position="1577"/>
    </location>
</feature>
<feature type="domain" description="PDZ" evidence="4">
    <location>
        <begin position="43"/>
        <end position="81"/>
    </location>
</feature>
<dbReference type="InterPro" id="IPR001478">
    <property type="entry name" value="PDZ"/>
</dbReference>
<feature type="region of interest" description="Disordered" evidence="2">
    <location>
        <begin position="1376"/>
        <end position="1403"/>
    </location>
</feature>
<evidence type="ECO:0008006" key="8">
    <source>
        <dbReference type="Google" id="ProtNLM"/>
    </source>
</evidence>
<protein>
    <recommendedName>
        <fullName evidence="8">Rho GTPase-activating protein 21</fullName>
    </recommendedName>
</protein>
<dbReference type="SUPFAM" id="SSF50729">
    <property type="entry name" value="PH domain-like"/>
    <property type="match status" value="1"/>
</dbReference>
<gene>
    <name evidence="6" type="ORF">RUM43_013656</name>
</gene>
<dbReference type="InterPro" id="IPR011993">
    <property type="entry name" value="PH-like_dom_sf"/>
</dbReference>
<dbReference type="Gene3D" id="2.30.29.30">
    <property type="entry name" value="Pleckstrin-homology domain (PH domain)/Phosphotyrosine-binding domain (PTB)"/>
    <property type="match status" value="1"/>
</dbReference>
<evidence type="ECO:0000259" key="3">
    <source>
        <dbReference type="PROSITE" id="PS50003"/>
    </source>
</evidence>
<dbReference type="Pfam" id="PF00169">
    <property type="entry name" value="PH"/>
    <property type="match status" value="1"/>
</dbReference>
<feature type="compositionally biased region" description="Polar residues" evidence="2">
    <location>
        <begin position="588"/>
        <end position="597"/>
    </location>
</feature>
<evidence type="ECO:0000256" key="1">
    <source>
        <dbReference type="ARBA" id="ARBA00022468"/>
    </source>
</evidence>
<feature type="compositionally biased region" description="Basic and acidic residues" evidence="2">
    <location>
        <begin position="1504"/>
        <end position="1520"/>
    </location>
</feature>
<feature type="compositionally biased region" description="Polar residues" evidence="2">
    <location>
        <begin position="795"/>
        <end position="806"/>
    </location>
</feature>
<dbReference type="SUPFAM" id="SSF50156">
    <property type="entry name" value="PDZ domain-like"/>
    <property type="match status" value="1"/>
</dbReference>
<dbReference type="GO" id="GO:0007165">
    <property type="term" value="P:signal transduction"/>
    <property type="evidence" value="ECO:0007669"/>
    <property type="project" value="InterPro"/>
</dbReference>
<organism evidence="6 7">
    <name type="scientific">Polyplax serrata</name>
    <name type="common">Common mouse louse</name>
    <dbReference type="NCBI Taxonomy" id="468196"/>
    <lineage>
        <taxon>Eukaryota</taxon>
        <taxon>Metazoa</taxon>
        <taxon>Ecdysozoa</taxon>
        <taxon>Arthropoda</taxon>
        <taxon>Hexapoda</taxon>
        <taxon>Insecta</taxon>
        <taxon>Pterygota</taxon>
        <taxon>Neoptera</taxon>
        <taxon>Paraneoptera</taxon>
        <taxon>Psocodea</taxon>
        <taxon>Troctomorpha</taxon>
        <taxon>Phthiraptera</taxon>
        <taxon>Anoplura</taxon>
        <taxon>Polyplacidae</taxon>
        <taxon>Polyplax</taxon>
    </lineage>
</organism>
<keyword evidence="1" id="KW-0343">GTPase activation</keyword>
<name>A0AAN8NJB9_POLSC</name>
<feature type="region of interest" description="Disordered" evidence="2">
    <location>
        <begin position="1122"/>
        <end position="1147"/>
    </location>
</feature>
<dbReference type="EMBL" id="JAWJWE010000042">
    <property type="protein sequence ID" value="KAK6618463.1"/>
    <property type="molecule type" value="Genomic_DNA"/>
</dbReference>
<dbReference type="InterPro" id="IPR001849">
    <property type="entry name" value="PH_domain"/>
</dbReference>
<proteinExistence type="predicted"/>
<dbReference type="Pfam" id="PF00620">
    <property type="entry name" value="RhoGAP"/>
    <property type="match status" value="1"/>
</dbReference>